<sequence length="301" mass="35512">MDRETFFETLLDLVIEDYSEHLYTQSKYLCHYTNLQGAYGIIKSRCLWATNIYYLNDTSEYRYSLNALDMAIISIEKKYLTKRFKEFKETLLNHFTYKNSIPPIHIISFSEKLDSLSQWRGYGELNNSYNLVFSASKLWPITKAECLILKVIYDKEIQQYLLSNIISNAYEFFINSQKQSQKDVIKFIEHLKFFLHLFLPIIKDPSFEEELEVRMIINKEHFGNNDYFKIEHRLGKQYLIPYVLFPLSLSDGKTIDSLDKIVVGPNAYPELAVASIKTLLQTSFDWASWIEVEQSTIPFRV</sequence>
<reference evidence="1 2" key="1">
    <citation type="submission" date="2017-01" db="EMBL/GenBank/DDBJ databases">
        <title>Comparative genomic analysis of Brazilian Leptospira santarosai.</title>
        <authorList>
            <person name="Moreno L.Z."/>
            <person name="Miraglia F."/>
            <person name="Kremer F.S."/>
            <person name="Eslabao M.R."/>
            <person name="Lilenbaum W."/>
            <person name="Dellagostin O.A."/>
            <person name="Moreno A.M."/>
        </authorList>
    </citation>
    <scope>NUCLEOTIDE SEQUENCE [LARGE SCALE GENOMIC DNA]</scope>
    <source>
        <strain evidence="1 2">M52/8-19</strain>
    </source>
</reference>
<dbReference type="AlphaFoldDB" id="A0AB73MQ21"/>
<dbReference type="Pfam" id="PF11185">
    <property type="entry name" value="DUF2971"/>
    <property type="match status" value="1"/>
</dbReference>
<dbReference type="EMBL" id="MTSU01000013">
    <property type="protein sequence ID" value="ONF92315.1"/>
    <property type="molecule type" value="Genomic_DNA"/>
</dbReference>
<dbReference type="RefSeq" id="WP_004494720.1">
    <property type="nucleotide sequence ID" value="NZ_CP028370.1"/>
</dbReference>
<accession>A0AB73MQ21</accession>
<dbReference type="Proteomes" id="UP000189337">
    <property type="component" value="Unassembled WGS sequence"/>
</dbReference>
<gene>
    <name evidence="1" type="ORF">BWD14_13980</name>
</gene>
<dbReference type="InterPro" id="IPR021352">
    <property type="entry name" value="DUF2971"/>
</dbReference>
<proteinExistence type="predicted"/>
<comment type="caution">
    <text evidence="1">The sequence shown here is derived from an EMBL/GenBank/DDBJ whole genome shotgun (WGS) entry which is preliminary data.</text>
</comment>
<evidence type="ECO:0008006" key="3">
    <source>
        <dbReference type="Google" id="ProtNLM"/>
    </source>
</evidence>
<protein>
    <recommendedName>
        <fullName evidence="3">PF11185 family protein</fullName>
    </recommendedName>
</protein>
<evidence type="ECO:0000313" key="1">
    <source>
        <dbReference type="EMBL" id="ONF92315.1"/>
    </source>
</evidence>
<evidence type="ECO:0000313" key="2">
    <source>
        <dbReference type="Proteomes" id="UP000189337"/>
    </source>
</evidence>
<name>A0AB73MQ21_9LEPT</name>
<organism evidence="1 2">
    <name type="scientific">Leptospira santarosai</name>
    <dbReference type="NCBI Taxonomy" id="28183"/>
    <lineage>
        <taxon>Bacteria</taxon>
        <taxon>Pseudomonadati</taxon>
        <taxon>Spirochaetota</taxon>
        <taxon>Spirochaetia</taxon>
        <taxon>Leptospirales</taxon>
        <taxon>Leptospiraceae</taxon>
        <taxon>Leptospira</taxon>
    </lineage>
</organism>